<dbReference type="GO" id="GO:0006310">
    <property type="term" value="P:DNA recombination"/>
    <property type="evidence" value="ECO:0007669"/>
    <property type="project" value="UniProtKB-KW"/>
</dbReference>
<organism evidence="7 8">
    <name type="scientific">Methanosarcina lacustris Z-7289</name>
    <dbReference type="NCBI Taxonomy" id="1434111"/>
    <lineage>
        <taxon>Archaea</taxon>
        <taxon>Methanobacteriati</taxon>
        <taxon>Methanobacteriota</taxon>
        <taxon>Stenosarchaea group</taxon>
        <taxon>Methanomicrobia</taxon>
        <taxon>Methanosarcinales</taxon>
        <taxon>Methanosarcinaceae</taxon>
        <taxon>Methanosarcina</taxon>
    </lineage>
</organism>
<dbReference type="KEGG" id="mls:MSLAZ_0298"/>
<evidence type="ECO:0000313" key="7">
    <source>
        <dbReference type="EMBL" id="AKB73559.1"/>
    </source>
</evidence>
<reference evidence="7 8" key="1">
    <citation type="submission" date="2014-07" db="EMBL/GenBank/DDBJ databases">
        <title>Methanogenic archaea and the global carbon cycle.</title>
        <authorList>
            <person name="Henriksen J.R."/>
            <person name="Luke J."/>
            <person name="Reinhart S."/>
            <person name="Benedict M.N."/>
            <person name="Youngblut N.D."/>
            <person name="Metcalf M.E."/>
            <person name="Whitaker R.J."/>
            <person name="Metcalf W.W."/>
        </authorList>
    </citation>
    <scope>NUCLEOTIDE SEQUENCE [LARGE SCALE GENOMIC DNA]</scope>
    <source>
        <strain evidence="7 8">Z-7289</strain>
    </source>
</reference>
<feature type="domain" description="Probable transposase IS891/IS1136/IS1341" evidence="5">
    <location>
        <begin position="183"/>
        <end position="289"/>
    </location>
</feature>
<evidence type="ECO:0008006" key="9">
    <source>
        <dbReference type="Google" id="ProtNLM"/>
    </source>
</evidence>
<feature type="domain" description="Cas12f1-like TNB" evidence="6">
    <location>
        <begin position="311"/>
        <end position="380"/>
    </location>
</feature>
<comment type="similarity">
    <text evidence="1">In the C-terminal section; belongs to the transposase 35 family.</text>
</comment>
<evidence type="ECO:0000256" key="2">
    <source>
        <dbReference type="ARBA" id="ARBA00022578"/>
    </source>
</evidence>
<dbReference type="PATRIC" id="fig|1434111.4.peg.382"/>
<evidence type="ECO:0000259" key="5">
    <source>
        <dbReference type="Pfam" id="PF01385"/>
    </source>
</evidence>
<keyword evidence="8" id="KW-1185">Reference proteome</keyword>
<dbReference type="Proteomes" id="UP000033072">
    <property type="component" value="Chromosome"/>
</dbReference>
<evidence type="ECO:0000256" key="3">
    <source>
        <dbReference type="ARBA" id="ARBA00023125"/>
    </source>
</evidence>
<dbReference type="RefSeq" id="WP_052722830.1">
    <property type="nucleotide sequence ID" value="NZ_CP009515.1"/>
</dbReference>
<evidence type="ECO:0000256" key="4">
    <source>
        <dbReference type="ARBA" id="ARBA00023172"/>
    </source>
</evidence>
<keyword evidence="4" id="KW-0233">DNA recombination</keyword>
<protein>
    <recommendedName>
        <fullName evidence="9">Mobile element protein</fullName>
    </recommendedName>
</protein>
<proteinExistence type="inferred from homology"/>
<dbReference type="EMBL" id="CP009515">
    <property type="protein sequence ID" value="AKB73559.1"/>
    <property type="molecule type" value="Genomic_DNA"/>
</dbReference>
<dbReference type="InterPro" id="IPR010095">
    <property type="entry name" value="Cas12f1-like_TNB"/>
</dbReference>
<dbReference type="Pfam" id="PF01385">
    <property type="entry name" value="OrfB_IS605"/>
    <property type="match status" value="1"/>
</dbReference>
<keyword evidence="3" id="KW-0238">DNA-binding</keyword>
<dbReference type="GO" id="GO:0003677">
    <property type="term" value="F:DNA binding"/>
    <property type="evidence" value="ECO:0007669"/>
    <property type="project" value="UniProtKB-KW"/>
</dbReference>
<dbReference type="InterPro" id="IPR001959">
    <property type="entry name" value="Transposase"/>
</dbReference>
<dbReference type="GO" id="GO:0032196">
    <property type="term" value="P:transposition"/>
    <property type="evidence" value="ECO:0007669"/>
    <property type="project" value="UniProtKB-KW"/>
</dbReference>
<name>A0A0E3RZ60_9EURY</name>
<accession>A0A0E3RZ60</accession>
<dbReference type="NCBIfam" id="NF040570">
    <property type="entry name" value="guided_TnpB"/>
    <property type="match status" value="1"/>
</dbReference>
<keyword evidence="2" id="KW-0815">Transposition</keyword>
<dbReference type="Pfam" id="PF07282">
    <property type="entry name" value="Cas12f1-like_TNB"/>
    <property type="match status" value="1"/>
</dbReference>
<evidence type="ECO:0000256" key="1">
    <source>
        <dbReference type="ARBA" id="ARBA00008761"/>
    </source>
</evidence>
<evidence type="ECO:0000313" key="8">
    <source>
        <dbReference type="Proteomes" id="UP000033072"/>
    </source>
</evidence>
<evidence type="ECO:0000259" key="6">
    <source>
        <dbReference type="Pfam" id="PF07282"/>
    </source>
</evidence>
<dbReference type="AlphaFoldDB" id="A0A0E3RZ60"/>
<dbReference type="GeneID" id="24804980"/>
<sequence length="411" mass="47121">MALVTRTEQIQFKSETISALAHASKNLFNSANYIIRQRFFENDKLYQETGEKGEGIWYKQLYSMLKNTEQYRALPAQTAQQVLKLLDKSWKSFFKALKVYAKSPELFLGRPKPPKYKHKDGEHILVFTNQQCKIVDGLLKFPKAVNLELKTRLVDVDLREVRVIPNANKYTCEIVYNKIVSDNEISSSRVLGIDPGVRNIATIANNFGAKPIVVKGNTANNINQFYNMEKARIQHVYDLAKIKWGSKLAKLDFKRNNMIKDYFHKLSRRIVNYAIKNNVKSIIIGKNENWKQDVNMGRKNNQKFVQLPLAKLIEMIQYKAQEVNIEVVLQEESHTSKCSFLDNEPVEHRAKYVGRRIKRGLFKSATGIIINADVNGALNIIRKATPKAFADGVEGVGLHPKRCLITSFEDI</sequence>
<dbReference type="STRING" id="1434111.MSLAZ_0298"/>
<dbReference type="NCBIfam" id="TIGR01766">
    <property type="entry name" value="IS200/IS605 family accessory protein TnpB-like domain"/>
    <property type="match status" value="1"/>
</dbReference>
<dbReference type="HOGENOM" id="CLU_032903_16_0_2"/>
<gene>
    <name evidence="7" type="ORF">MSLAZ_0298</name>
</gene>